<dbReference type="GO" id="GO:0009099">
    <property type="term" value="P:L-valine biosynthetic process"/>
    <property type="evidence" value="ECO:0007669"/>
    <property type="project" value="UniProtKB-UniRule"/>
</dbReference>
<feature type="binding site" evidence="15">
    <location>
        <position position="122"/>
    </location>
    <ligand>
        <name>Mg(2+)</name>
        <dbReference type="ChEBI" id="CHEBI:18420"/>
    </ligand>
</feature>
<dbReference type="NCBIfam" id="TIGR00110">
    <property type="entry name" value="ilvD"/>
    <property type="match status" value="1"/>
</dbReference>
<evidence type="ECO:0000256" key="12">
    <source>
        <dbReference type="ARBA" id="ARBA00029436"/>
    </source>
</evidence>
<proteinExistence type="inferred from homology"/>
<dbReference type="GO" id="GO:0009097">
    <property type="term" value="P:isoleucine biosynthetic process"/>
    <property type="evidence" value="ECO:0007669"/>
    <property type="project" value="UniProtKB-UniRule"/>
</dbReference>
<dbReference type="InterPro" id="IPR000581">
    <property type="entry name" value="ILV_EDD_N"/>
</dbReference>
<evidence type="ECO:0000259" key="16">
    <source>
        <dbReference type="Pfam" id="PF00920"/>
    </source>
</evidence>
<evidence type="ECO:0000256" key="13">
    <source>
        <dbReference type="ARBA" id="ARBA00029437"/>
    </source>
</evidence>
<organism evidence="18 19">
    <name type="scientific">Hymenobacter cellulosilyticus</name>
    <dbReference type="NCBI Taxonomy" id="2932248"/>
    <lineage>
        <taxon>Bacteria</taxon>
        <taxon>Pseudomonadati</taxon>
        <taxon>Bacteroidota</taxon>
        <taxon>Cytophagia</taxon>
        <taxon>Cytophagales</taxon>
        <taxon>Hymenobacteraceae</taxon>
        <taxon>Hymenobacter</taxon>
    </lineage>
</organism>
<evidence type="ECO:0000256" key="14">
    <source>
        <dbReference type="ARBA" id="ARBA00029490"/>
    </source>
</evidence>
<keyword evidence="8 15" id="KW-0411">Iron-sulfur</keyword>
<comment type="caution">
    <text evidence="15">Lacks conserved residue(s) required for the propagation of feature annotation.</text>
</comment>
<evidence type="ECO:0000256" key="9">
    <source>
        <dbReference type="ARBA" id="ARBA00023239"/>
    </source>
</evidence>
<dbReference type="SUPFAM" id="SSF143975">
    <property type="entry name" value="IlvD/EDD N-terminal domain-like"/>
    <property type="match status" value="1"/>
</dbReference>
<evidence type="ECO:0000256" key="5">
    <source>
        <dbReference type="ARBA" id="ARBA00022723"/>
    </source>
</evidence>
<feature type="modified residue" description="N6-carboxylysine" evidence="15">
    <location>
        <position position="123"/>
    </location>
</feature>
<keyword evidence="3 15" id="KW-0028">Amino-acid biosynthesis</keyword>
<dbReference type="InterPro" id="IPR056740">
    <property type="entry name" value="ILV_EDD_C"/>
</dbReference>
<feature type="domain" description="Dihydroxy-acid/6-phosphogluconate dehydratase C-terminal" evidence="17">
    <location>
        <begin position="363"/>
        <end position="549"/>
    </location>
</feature>
<comment type="pathway">
    <text evidence="12 15">Amino-acid biosynthesis; L-valine biosynthesis; L-valine from pyruvate: step 3/4.</text>
</comment>
<feature type="domain" description="Dihydroxy-acid/6-phosphogluconate dehydratase N-terminal" evidence="16">
    <location>
        <begin position="33"/>
        <end position="350"/>
    </location>
</feature>
<evidence type="ECO:0000256" key="10">
    <source>
        <dbReference type="ARBA" id="ARBA00023304"/>
    </source>
</evidence>
<comment type="cofactor">
    <cofactor evidence="1 15">
        <name>Mg(2+)</name>
        <dbReference type="ChEBI" id="CHEBI:18420"/>
    </cofactor>
</comment>
<evidence type="ECO:0000256" key="6">
    <source>
        <dbReference type="ARBA" id="ARBA00022842"/>
    </source>
</evidence>
<evidence type="ECO:0000256" key="11">
    <source>
        <dbReference type="ARBA" id="ARBA00029304"/>
    </source>
</evidence>
<keyword evidence="5 15" id="KW-0479">Metal-binding</keyword>
<evidence type="ECO:0000259" key="17">
    <source>
        <dbReference type="Pfam" id="PF24877"/>
    </source>
</evidence>
<evidence type="ECO:0000256" key="8">
    <source>
        <dbReference type="ARBA" id="ARBA00023014"/>
    </source>
</evidence>
<dbReference type="InterPro" id="IPR050165">
    <property type="entry name" value="DHAD_IlvD/Edd"/>
</dbReference>
<dbReference type="GO" id="GO:0051537">
    <property type="term" value="F:2 iron, 2 sulfur cluster binding"/>
    <property type="evidence" value="ECO:0007669"/>
    <property type="project" value="UniProtKB-UniRule"/>
</dbReference>
<gene>
    <name evidence="15 18" type="primary">ilvD</name>
    <name evidence="18" type="ORF">MUN79_27565</name>
</gene>
<dbReference type="GO" id="GO:0000287">
    <property type="term" value="F:magnesium ion binding"/>
    <property type="evidence" value="ECO:0007669"/>
    <property type="project" value="UniProtKB-UniRule"/>
</dbReference>
<keyword evidence="6 15" id="KW-0460">Magnesium</keyword>
<dbReference type="RefSeq" id="WP_244675655.1">
    <property type="nucleotide sequence ID" value="NZ_CP095046.1"/>
</dbReference>
<evidence type="ECO:0000256" key="15">
    <source>
        <dbReference type="HAMAP-Rule" id="MF_00012"/>
    </source>
</evidence>
<feature type="binding site" evidence="15">
    <location>
        <position position="80"/>
    </location>
    <ligand>
        <name>Mg(2+)</name>
        <dbReference type="ChEBI" id="CHEBI:18420"/>
    </ligand>
</feature>
<keyword evidence="4 15" id="KW-0001">2Fe-2S</keyword>
<comment type="function">
    <text evidence="15">Functions in the biosynthesis of branched-chain amino acids. Catalyzes the dehydration of (2R,3R)-2,3-dihydroxy-3-methylpentanoate (2,3-dihydroxy-3-methylvalerate) into 2-oxo-3-methylpentanoate (2-oxo-3-methylvalerate) and of (2R)-2,3-dihydroxy-3-methylbutanoate (2,3-dihydroxyisovalerate) into 2-oxo-3-methylbutanoate (2-oxoisovalerate), the penultimate precursor to L-isoleucine and L-valine, respectively.</text>
</comment>
<feature type="active site" description="Proton acceptor" evidence="15">
    <location>
        <position position="468"/>
    </location>
</feature>
<dbReference type="FunFam" id="3.50.30.80:FF:000001">
    <property type="entry name" value="Dihydroxy-acid dehydratase"/>
    <property type="match status" value="1"/>
</dbReference>
<dbReference type="PROSITE" id="PS00887">
    <property type="entry name" value="ILVD_EDD_2"/>
    <property type="match status" value="1"/>
</dbReference>
<evidence type="ECO:0000313" key="18">
    <source>
        <dbReference type="EMBL" id="UOQ72264.1"/>
    </source>
</evidence>
<dbReference type="AlphaFoldDB" id="A0A8T9Q3X0"/>
<keyword evidence="9 15" id="KW-0456">Lyase</keyword>
<reference evidence="18" key="1">
    <citation type="submission" date="2022-04" db="EMBL/GenBank/DDBJ databases">
        <title>Hymenobacter sp. isolated from the air.</title>
        <authorList>
            <person name="Won M."/>
            <person name="Lee C.-M."/>
            <person name="Woen H.-Y."/>
            <person name="Kwon S.-W."/>
        </authorList>
    </citation>
    <scope>NUCLEOTIDE SEQUENCE</scope>
    <source>
        <strain evidence="18">5116S-3</strain>
    </source>
</reference>
<keyword evidence="7 15" id="KW-0408">Iron</keyword>
<evidence type="ECO:0000256" key="7">
    <source>
        <dbReference type="ARBA" id="ARBA00023004"/>
    </source>
</evidence>
<dbReference type="Pfam" id="PF24877">
    <property type="entry name" value="ILV_EDD_C"/>
    <property type="match status" value="1"/>
</dbReference>
<dbReference type="PROSITE" id="PS00886">
    <property type="entry name" value="ILVD_EDD_1"/>
    <property type="match status" value="1"/>
</dbReference>
<feature type="binding site" description="via carbamate group" evidence="15">
    <location>
        <position position="123"/>
    </location>
    <ligand>
        <name>Mg(2+)</name>
        <dbReference type="ChEBI" id="CHEBI:18420"/>
    </ligand>
</feature>
<keyword evidence="19" id="KW-1185">Reference proteome</keyword>
<dbReference type="InterPro" id="IPR020558">
    <property type="entry name" value="DiOHA_6PGluconate_deHydtase_CS"/>
</dbReference>
<evidence type="ECO:0000256" key="3">
    <source>
        <dbReference type="ARBA" id="ARBA00022605"/>
    </source>
</evidence>
<dbReference type="Pfam" id="PF00920">
    <property type="entry name" value="ILVD_EDD_N"/>
    <property type="match status" value="1"/>
</dbReference>
<dbReference type="InterPro" id="IPR037237">
    <property type="entry name" value="IlvD/EDD_N"/>
</dbReference>
<comment type="subunit">
    <text evidence="15">Homodimer.</text>
</comment>
<dbReference type="PANTHER" id="PTHR21000:SF5">
    <property type="entry name" value="DIHYDROXY-ACID DEHYDRATASE, MITOCHONDRIAL"/>
    <property type="match status" value="1"/>
</dbReference>
<comment type="catalytic activity">
    <reaction evidence="11">
        <text>(2R)-2,3-dihydroxy-3-methylbutanoate = 3-methyl-2-oxobutanoate + H2O</text>
        <dbReference type="Rhea" id="RHEA:24809"/>
        <dbReference type="ChEBI" id="CHEBI:11851"/>
        <dbReference type="ChEBI" id="CHEBI:15377"/>
        <dbReference type="ChEBI" id="CHEBI:49072"/>
        <dbReference type="EC" id="4.2.1.9"/>
    </reaction>
    <physiologicalReaction direction="left-to-right" evidence="11">
        <dbReference type="Rhea" id="RHEA:24810"/>
    </physiologicalReaction>
</comment>
<comment type="pathway">
    <text evidence="13 15">Amino-acid biosynthesis; L-isoleucine biosynthesis; L-isoleucine from 2-oxobutanoate: step 3/4.</text>
</comment>
<comment type="cofactor">
    <cofactor evidence="15">
        <name>[2Fe-2S] cluster</name>
        <dbReference type="ChEBI" id="CHEBI:190135"/>
    </cofactor>
    <text evidence="15">Binds 1 [2Fe-2S] cluster per subunit. This cluster acts as a Lewis acid cofactor.</text>
</comment>
<comment type="similarity">
    <text evidence="2 15">Belongs to the IlvD/Edd family.</text>
</comment>
<dbReference type="Gene3D" id="3.50.30.80">
    <property type="entry name" value="IlvD/EDD C-terminal domain-like"/>
    <property type="match status" value="1"/>
</dbReference>
<keyword evidence="10 15" id="KW-0100">Branched-chain amino acid biosynthesis</keyword>
<evidence type="ECO:0000256" key="2">
    <source>
        <dbReference type="ARBA" id="ARBA00006486"/>
    </source>
</evidence>
<dbReference type="NCBIfam" id="NF002068">
    <property type="entry name" value="PRK00911.1"/>
    <property type="match status" value="1"/>
</dbReference>
<dbReference type="HAMAP" id="MF_00012">
    <property type="entry name" value="IlvD"/>
    <property type="match status" value="1"/>
</dbReference>
<dbReference type="Proteomes" id="UP000831796">
    <property type="component" value="Chromosome"/>
</dbReference>
<dbReference type="KEGG" id="hcu:MUN79_27565"/>
<dbReference type="InterPro" id="IPR042096">
    <property type="entry name" value="Dihydro-acid_dehy_C"/>
</dbReference>
<dbReference type="EC" id="4.2.1.9" evidence="14 15"/>
<evidence type="ECO:0000256" key="4">
    <source>
        <dbReference type="ARBA" id="ARBA00022714"/>
    </source>
</evidence>
<sequence>MNKYSRIYTQNDSLPASQAMLIGSGLSEADLRKPFVGICSTGFDGNTCNMHLNGLADHVKEGVQAHGLVGLRFNTIGVSDGITNGTPGMRYSLVSREIIADSIEAMAGAHNYDALACVVGCDKNMPGSLMAMARLNRPALMVYGGTIKGGEFKGQQLNIVSCFEAYGKKLQNNISDEDYRGIIKHACPGPGACGGMYTANTMASAAEVLGMSVPYSSSAPAVSQQKREECLRTGEYLLRLLEMDLKPRDILVREAFENAMVLITALGGSTNAVIHLMAIADAAGVKLTLQDFQAVSNRVPMLADLKPSGKYLMEDLSALGGVPAVMKTLLNEGLLTGDLLTVTGKTLAENLAGISALGEEQDLLRPFSNPIKADGHIQILYGNLAPEGAVAKITGKEGTRFEGPASVFDSEEELNEGLSQVQPGQVVIIRYVGPKGGPGMPEMLKPTSAIIGAGLGDKVALVTDGRFSGGTHGFVIGHVSPEAYDGGPIALVRNGDQVVLDAANNTMTVLVDEAELAARRAQWTPPAVNAPRGVLRKYIRTVGSASEGCITDS</sequence>
<accession>A0A8T9Q3X0</accession>
<evidence type="ECO:0000256" key="1">
    <source>
        <dbReference type="ARBA" id="ARBA00001946"/>
    </source>
</evidence>
<feature type="binding site" evidence="15">
    <location>
        <position position="48"/>
    </location>
    <ligand>
        <name>[2Fe-2S] cluster</name>
        <dbReference type="ChEBI" id="CHEBI:190135"/>
    </ligand>
</feature>
<dbReference type="PANTHER" id="PTHR21000">
    <property type="entry name" value="DIHYDROXY-ACID DEHYDRATASE DAD"/>
    <property type="match status" value="1"/>
</dbReference>
<dbReference type="SUPFAM" id="SSF52016">
    <property type="entry name" value="LeuD/IlvD-like"/>
    <property type="match status" value="1"/>
</dbReference>
<feature type="binding site" evidence="15">
    <location>
        <position position="442"/>
    </location>
    <ligand>
        <name>Mg(2+)</name>
        <dbReference type="ChEBI" id="CHEBI:18420"/>
    </ligand>
</feature>
<dbReference type="InterPro" id="IPR004404">
    <property type="entry name" value="DihydroxyA_deHydtase"/>
</dbReference>
<comment type="catalytic activity">
    <reaction evidence="15">
        <text>(2R,3R)-2,3-dihydroxy-3-methylpentanoate = (S)-3-methyl-2-oxopentanoate + H2O</text>
        <dbReference type="Rhea" id="RHEA:27694"/>
        <dbReference type="ChEBI" id="CHEBI:15377"/>
        <dbReference type="ChEBI" id="CHEBI:35146"/>
        <dbReference type="ChEBI" id="CHEBI:49258"/>
        <dbReference type="EC" id="4.2.1.9"/>
    </reaction>
</comment>
<name>A0A8T9Q3X0_9BACT</name>
<dbReference type="EMBL" id="CP095046">
    <property type="protein sequence ID" value="UOQ72264.1"/>
    <property type="molecule type" value="Genomic_DNA"/>
</dbReference>
<protein>
    <recommendedName>
        <fullName evidence="14 15">Dihydroxy-acid dehydratase</fullName>
        <shortName evidence="15">DAD</shortName>
        <ecNumber evidence="14 15">4.2.1.9</ecNumber>
    </recommendedName>
</protein>
<dbReference type="GO" id="GO:0004160">
    <property type="term" value="F:dihydroxy-acid dehydratase activity"/>
    <property type="evidence" value="ECO:0007669"/>
    <property type="project" value="UniProtKB-UniRule"/>
</dbReference>
<evidence type="ECO:0000313" key="19">
    <source>
        <dbReference type="Proteomes" id="UP000831796"/>
    </source>
</evidence>